<evidence type="ECO:0000313" key="3">
    <source>
        <dbReference type="Proteomes" id="UP001227230"/>
    </source>
</evidence>
<dbReference type="EMBL" id="CP126657">
    <property type="protein sequence ID" value="WJZ96210.1"/>
    <property type="molecule type" value="Genomic_DNA"/>
</dbReference>
<accession>A0ABY9CMF9</accession>
<feature type="domain" description="GAG-pre-integrase" evidence="1">
    <location>
        <begin position="9"/>
        <end position="47"/>
    </location>
</feature>
<gene>
    <name evidence="2" type="ORF">VitviT2T_014917</name>
</gene>
<dbReference type="Pfam" id="PF13976">
    <property type="entry name" value="gag_pre-integrs"/>
    <property type="match status" value="1"/>
</dbReference>
<sequence length="123" mass="13616">MSISSYHPNNSCNSVCCSMIVSNDETNVCHRRLGHPSTKILSQVLKTCGSTYQYGKSHVLPFPSLETKTAAPFKLIHSDMWGASPVNSTLLKEVIGNGQLLKLFKVLQYLVHLSSPMGRQGWH</sequence>
<evidence type="ECO:0000313" key="2">
    <source>
        <dbReference type="EMBL" id="WJZ96210.1"/>
    </source>
</evidence>
<dbReference type="Proteomes" id="UP001227230">
    <property type="component" value="Chromosome 10"/>
</dbReference>
<name>A0ABY9CMF9_VITVI</name>
<evidence type="ECO:0000259" key="1">
    <source>
        <dbReference type="Pfam" id="PF13976"/>
    </source>
</evidence>
<protein>
    <recommendedName>
        <fullName evidence="1">GAG-pre-integrase domain-containing protein</fullName>
    </recommendedName>
</protein>
<reference evidence="2 3" key="1">
    <citation type="journal article" date="2023" name="Hortic Res">
        <title>The complete reference genome for grapevine (Vitis vinifera L.) genetics and breeding.</title>
        <authorList>
            <person name="Shi X."/>
            <person name="Cao S."/>
            <person name="Wang X."/>
            <person name="Huang S."/>
            <person name="Wang Y."/>
            <person name="Liu Z."/>
            <person name="Liu W."/>
            <person name="Leng X."/>
            <person name="Peng Y."/>
            <person name="Wang N."/>
            <person name="Wang Y."/>
            <person name="Ma Z."/>
            <person name="Xu X."/>
            <person name="Zhang F."/>
            <person name="Xue H."/>
            <person name="Zhong H."/>
            <person name="Wang Y."/>
            <person name="Zhang K."/>
            <person name="Velt A."/>
            <person name="Avia K."/>
            <person name="Holtgrawe D."/>
            <person name="Grimplet J."/>
            <person name="Matus J.T."/>
            <person name="Ware D."/>
            <person name="Wu X."/>
            <person name="Wang H."/>
            <person name="Liu C."/>
            <person name="Fang Y."/>
            <person name="Rustenholz C."/>
            <person name="Cheng Z."/>
            <person name="Xiao H."/>
            <person name="Zhou Y."/>
        </authorList>
    </citation>
    <scope>NUCLEOTIDE SEQUENCE [LARGE SCALE GENOMIC DNA]</scope>
    <source>
        <strain evidence="3">cv. Pinot noir / PN40024</strain>
        <tissue evidence="2">Leaf</tissue>
    </source>
</reference>
<dbReference type="InterPro" id="IPR025724">
    <property type="entry name" value="GAG-pre-integrase_dom"/>
</dbReference>
<proteinExistence type="predicted"/>
<organism evidence="2 3">
    <name type="scientific">Vitis vinifera</name>
    <name type="common">Grape</name>
    <dbReference type="NCBI Taxonomy" id="29760"/>
    <lineage>
        <taxon>Eukaryota</taxon>
        <taxon>Viridiplantae</taxon>
        <taxon>Streptophyta</taxon>
        <taxon>Embryophyta</taxon>
        <taxon>Tracheophyta</taxon>
        <taxon>Spermatophyta</taxon>
        <taxon>Magnoliopsida</taxon>
        <taxon>eudicotyledons</taxon>
        <taxon>Gunneridae</taxon>
        <taxon>Pentapetalae</taxon>
        <taxon>rosids</taxon>
        <taxon>Vitales</taxon>
        <taxon>Vitaceae</taxon>
        <taxon>Viteae</taxon>
        <taxon>Vitis</taxon>
    </lineage>
</organism>
<keyword evidence="3" id="KW-1185">Reference proteome</keyword>